<dbReference type="Gene3D" id="3.40.50.1820">
    <property type="entry name" value="alpha/beta hydrolase"/>
    <property type="match status" value="1"/>
</dbReference>
<dbReference type="GeneTree" id="ENSGT00390000017765"/>
<dbReference type="Proteomes" id="UP000008144">
    <property type="component" value="Unassembled WGS sequence"/>
</dbReference>
<sequence length="243" mass="27570">MNGIKYLSRNGKSLLAYANVEGHIQPGVLFLSGFMSTMNGQKALALEEFCRESGHSFVRFDYSGVSDSNTEGSVRNLKSWVEDSIDVFNNLTSGPQVIVGSSMGAFMMMHIAKRFPERVVGMVGVAPSFYFFDHAEKWRKILSSNDNTETPELLEMINMDYFTGMDDLNLFQDKDSKLELPCNLHILQGMKDDVVPWNETLSVVRDRFYDTTTIDLTLRKCGEHRMSRPEDLSILMNVVKMMC</sequence>
<dbReference type="Pfam" id="PF12146">
    <property type="entry name" value="Hydrolase_4"/>
    <property type="match status" value="1"/>
</dbReference>
<dbReference type="FunCoup" id="F6S3H3">
    <property type="interactions" value="242"/>
</dbReference>
<name>F6S3H3_CIOIN</name>
<dbReference type="GO" id="GO:0008474">
    <property type="term" value="F:palmitoyl-(protein) hydrolase activity"/>
    <property type="evidence" value="ECO:0000318"/>
    <property type="project" value="GO_Central"/>
</dbReference>
<dbReference type="SUPFAM" id="SSF53474">
    <property type="entry name" value="alpha/beta-Hydrolases"/>
    <property type="match status" value="1"/>
</dbReference>
<dbReference type="AlphaFoldDB" id="F6S3H3"/>
<organism evidence="3 4">
    <name type="scientific">Ciona intestinalis</name>
    <name type="common">Transparent sea squirt</name>
    <name type="synonym">Ascidia intestinalis</name>
    <dbReference type="NCBI Taxonomy" id="7719"/>
    <lineage>
        <taxon>Eukaryota</taxon>
        <taxon>Metazoa</taxon>
        <taxon>Chordata</taxon>
        <taxon>Tunicata</taxon>
        <taxon>Ascidiacea</taxon>
        <taxon>Phlebobranchia</taxon>
        <taxon>Cionidae</taxon>
        <taxon>Ciona</taxon>
    </lineage>
</organism>
<protein>
    <recommendedName>
        <fullName evidence="2">Serine aminopeptidase S33 domain-containing protein</fullName>
    </recommendedName>
</protein>
<dbReference type="InParanoid" id="F6S3H3"/>
<keyword evidence="4" id="KW-1185">Reference proteome</keyword>
<evidence type="ECO:0000259" key="2">
    <source>
        <dbReference type="Pfam" id="PF12146"/>
    </source>
</evidence>
<dbReference type="STRING" id="7719.ENSCINP00000006549"/>
<accession>F6S3H3</accession>
<dbReference type="GO" id="GO:0004553">
    <property type="term" value="F:hydrolase activity, hydrolyzing O-glycosyl compounds"/>
    <property type="evidence" value="ECO:0000318"/>
    <property type="project" value="GO_Central"/>
</dbReference>
<dbReference type="PANTHER" id="PTHR16138:SF7">
    <property type="entry name" value="PALMITOYL-PROTEIN THIOESTERASE ABHD10, MITOCHONDRIAL"/>
    <property type="match status" value="1"/>
</dbReference>
<dbReference type="InterPro" id="IPR029058">
    <property type="entry name" value="AB_hydrolase_fold"/>
</dbReference>
<dbReference type="Ensembl" id="ENSCINT00000006549.3">
    <property type="protein sequence ID" value="ENSCINP00000006549.3"/>
    <property type="gene ID" value="ENSCING00000003208.3"/>
</dbReference>
<evidence type="ECO:0000256" key="1">
    <source>
        <dbReference type="ARBA" id="ARBA00022801"/>
    </source>
</evidence>
<evidence type="ECO:0000313" key="3">
    <source>
        <dbReference type="Ensembl" id="ENSCINP00000006549.3"/>
    </source>
</evidence>
<dbReference type="OMA" id="TISRWLE"/>
<dbReference type="InterPro" id="IPR022742">
    <property type="entry name" value="Hydrolase_4"/>
</dbReference>
<proteinExistence type="predicted"/>
<dbReference type="GO" id="GO:0005739">
    <property type="term" value="C:mitochondrion"/>
    <property type="evidence" value="ECO:0000318"/>
    <property type="project" value="GO_Central"/>
</dbReference>
<evidence type="ECO:0000313" key="4">
    <source>
        <dbReference type="Proteomes" id="UP000008144"/>
    </source>
</evidence>
<dbReference type="InterPro" id="IPR052382">
    <property type="entry name" value="ABHD10_acyl-thioesterase"/>
</dbReference>
<reference evidence="3" key="3">
    <citation type="submission" date="2025-09" db="UniProtKB">
        <authorList>
            <consortium name="Ensembl"/>
        </authorList>
    </citation>
    <scope>IDENTIFICATION</scope>
</reference>
<dbReference type="PANTHER" id="PTHR16138">
    <property type="entry name" value="MYCOPHENOLIC ACID ACYL-GLUCURONIDE ESTERASE, MITOCHONDRIAL"/>
    <property type="match status" value="1"/>
</dbReference>
<keyword evidence="1" id="KW-0378">Hydrolase</keyword>
<reference evidence="3" key="2">
    <citation type="submission" date="2025-08" db="UniProtKB">
        <authorList>
            <consortium name="Ensembl"/>
        </authorList>
    </citation>
    <scope>IDENTIFICATION</scope>
</reference>
<feature type="domain" description="Serine aminopeptidase S33" evidence="2">
    <location>
        <begin position="28"/>
        <end position="143"/>
    </location>
</feature>
<reference evidence="4" key="1">
    <citation type="journal article" date="2002" name="Science">
        <title>The draft genome of Ciona intestinalis: insights into chordate and vertebrate origins.</title>
        <authorList>
            <person name="Dehal P."/>
            <person name="Satou Y."/>
            <person name="Campbell R.K."/>
            <person name="Chapman J."/>
            <person name="Degnan B."/>
            <person name="De Tomaso A."/>
            <person name="Davidson B."/>
            <person name="Di Gregorio A."/>
            <person name="Gelpke M."/>
            <person name="Goodstein D.M."/>
            <person name="Harafuji N."/>
            <person name="Hastings K.E."/>
            <person name="Ho I."/>
            <person name="Hotta K."/>
            <person name="Huang W."/>
            <person name="Kawashima T."/>
            <person name="Lemaire P."/>
            <person name="Martinez D."/>
            <person name="Meinertzhagen I.A."/>
            <person name="Necula S."/>
            <person name="Nonaka M."/>
            <person name="Putnam N."/>
            <person name="Rash S."/>
            <person name="Saiga H."/>
            <person name="Satake M."/>
            <person name="Terry A."/>
            <person name="Yamada L."/>
            <person name="Wang H.G."/>
            <person name="Awazu S."/>
            <person name="Azumi K."/>
            <person name="Boore J."/>
            <person name="Branno M."/>
            <person name="Chin-Bow S."/>
            <person name="DeSantis R."/>
            <person name="Doyle S."/>
            <person name="Francino P."/>
            <person name="Keys D.N."/>
            <person name="Haga S."/>
            <person name="Hayashi H."/>
            <person name="Hino K."/>
            <person name="Imai K.S."/>
            <person name="Inaba K."/>
            <person name="Kano S."/>
            <person name="Kobayashi K."/>
            <person name="Kobayashi M."/>
            <person name="Lee B.I."/>
            <person name="Makabe K.W."/>
            <person name="Manohar C."/>
            <person name="Matassi G."/>
            <person name="Medina M."/>
            <person name="Mochizuki Y."/>
            <person name="Mount S."/>
            <person name="Morishita T."/>
            <person name="Miura S."/>
            <person name="Nakayama A."/>
            <person name="Nishizaka S."/>
            <person name="Nomoto H."/>
            <person name="Ohta F."/>
            <person name="Oishi K."/>
            <person name="Rigoutsos I."/>
            <person name="Sano M."/>
            <person name="Sasaki A."/>
            <person name="Sasakura Y."/>
            <person name="Shoguchi E."/>
            <person name="Shin-i T."/>
            <person name="Spagnuolo A."/>
            <person name="Stainier D."/>
            <person name="Suzuki M.M."/>
            <person name="Tassy O."/>
            <person name="Takatori N."/>
            <person name="Tokuoka M."/>
            <person name="Yagi K."/>
            <person name="Yoshizaki F."/>
            <person name="Wada S."/>
            <person name="Zhang C."/>
            <person name="Hyatt P.D."/>
            <person name="Larimer F."/>
            <person name="Detter C."/>
            <person name="Doggett N."/>
            <person name="Glavina T."/>
            <person name="Hawkins T."/>
            <person name="Richardson P."/>
            <person name="Lucas S."/>
            <person name="Kohara Y."/>
            <person name="Levine M."/>
            <person name="Satoh N."/>
            <person name="Rokhsar D.S."/>
        </authorList>
    </citation>
    <scope>NUCLEOTIDE SEQUENCE [LARGE SCALE GENOMIC DNA]</scope>
</reference>
<dbReference type="HOGENOM" id="CLU_066961_0_0_1"/>